<dbReference type="InterPro" id="IPR011500">
    <property type="entry name" value="GPCR_3_9-Cys_dom"/>
</dbReference>
<feature type="domain" description="Receptor ligand binding region" evidence="17">
    <location>
        <begin position="460"/>
        <end position="758"/>
    </location>
</feature>
<dbReference type="FunFam" id="3.40.50.2300:FF:000152">
    <property type="entry name" value="G protein-coupled receptor class C group 6 member A"/>
    <property type="match status" value="1"/>
</dbReference>
<gene>
    <name evidence="19" type="ORF">KOW79_020088</name>
</gene>
<dbReference type="FunFam" id="2.10.50.30:FF:000004">
    <property type="entry name" value="Taste receptor type 1 member 3-like protein"/>
    <property type="match status" value="1"/>
</dbReference>
<dbReference type="InterPro" id="IPR000068">
    <property type="entry name" value="GPCR_3_Ca_sens_rcpt-rel"/>
</dbReference>
<evidence type="ECO:0000256" key="10">
    <source>
        <dbReference type="ARBA" id="ARBA00023136"/>
    </source>
</evidence>
<name>A0A9D3N8X2_9TELE</name>
<evidence type="ECO:0000256" key="6">
    <source>
        <dbReference type="ARBA" id="ARBA00022725"/>
    </source>
</evidence>
<protein>
    <recommendedName>
        <fullName evidence="16">G-protein coupled receptor family C group 6 member A</fullName>
    </recommendedName>
</protein>
<dbReference type="PRINTS" id="PR00592">
    <property type="entry name" value="CASENSINGR"/>
</dbReference>
<evidence type="ECO:0000256" key="5">
    <source>
        <dbReference type="ARBA" id="ARBA00022692"/>
    </source>
</evidence>
<dbReference type="OrthoDB" id="5984008at2759"/>
<evidence type="ECO:0000256" key="7">
    <source>
        <dbReference type="ARBA" id="ARBA00022729"/>
    </source>
</evidence>
<keyword evidence="8" id="KW-1133">Transmembrane helix</keyword>
<keyword evidence="14" id="KW-0807">Transducer</keyword>
<evidence type="ECO:0000256" key="13">
    <source>
        <dbReference type="ARBA" id="ARBA00023180"/>
    </source>
</evidence>
<evidence type="ECO:0000256" key="2">
    <source>
        <dbReference type="ARBA" id="ARBA00011748"/>
    </source>
</evidence>
<dbReference type="GO" id="GO:0007608">
    <property type="term" value="P:sensory perception of smell"/>
    <property type="evidence" value="ECO:0007669"/>
    <property type="project" value="UniProtKB-KW"/>
</dbReference>
<evidence type="ECO:0000256" key="3">
    <source>
        <dbReference type="ARBA" id="ARBA00022475"/>
    </source>
</evidence>
<feature type="domain" description="Receptor ligand binding region" evidence="17">
    <location>
        <begin position="38"/>
        <end position="363"/>
    </location>
</feature>
<keyword evidence="11" id="KW-1015">Disulfide bond</keyword>
<keyword evidence="20" id="KW-1185">Reference proteome</keyword>
<dbReference type="Pfam" id="PF07562">
    <property type="entry name" value="NCD3G"/>
    <property type="match status" value="1"/>
</dbReference>
<evidence type="ECO:0000256" key="16">
    <source>
        <dbReference type="ARBA" id="ARBA00039774"/>
    </source>
</evidence>
<comment type="subcellular location">
    <subcellularLocation>
        <location evidence="1">Cell membrane</location>
        <topology evidence="1">Multi-pass membrane protein</topology>
    </subcellularLocation>
</comment>
<comment type="caution">
    <text evidence="19">The sequence shown here is derived from an EMBL/GenBank/DDBJ whole genome shotgun (WGS) entry which is preliminary data.</text>
</comment>
<evidence type="ECO:0000259" key="17">
    <source>
        <dbReference type="Pfam" id="PF01094"/>
    </source>
</evidence>
<organism evidence="19 20">
    <name type="scientific">Hemibagrus wyckioides</name>
    <dbReference type="NCBI Taxonomy" id="337641"/>
    <lineage>
        <taxon>Eukaryota</taxon>
        <taxon>Metazoa</taxon>
        <taxon>Chordata</taxon>
        <taxon>Craniata</taxon>
        <taxon>Vertebrata</taxon>
        <taxon>Euteleostomi</taxon>
        <taxon>Actinopterygii</taxon>
        <taxon>Neopterygii</taxon>
        <taxon>Teleostei</taxon>
        <taxon>Ostariophysi</taxon>
        <taxon>Siluriformes</taxon>
        <taxon>Bagridae</taxon>
        <taxon>Hemibagrus</taxon>
    </lineage>
</organism>
<comment type="subunit">
    <text evidence="2">Homodimer; disulfide-linked.</text>
</comment>
<evidence type="ECO:0000256" key="14">
    <source>
        <dbReference type="ARBA" id="ARBA00023224"/>
    </source>
</evidence>
<comment type="similarity">
    <text evidence="15">Belongs to the G-protein coupled receptor 3 family. TAS1R subfamily.</text>
</comment>
<keyword evidence="4" id="KW-0716">Sensory transduction</keyword>
<evidence type="ECO:0000256" key="15">
    <source>
        <dbReference type="ARBA" id="ARBA00038492"/>
    </source>
</evidence>
<evidence type="ECO:0000259" key="18">
    <source>
        <dbReference type="Pfam" id="PF07562"/>
    </source>
</evidence>
<keyword evidence="7" id="KW-0732">Signal</keyword>
<dbReference type="GO" id="GO:0005886">
    <property type="term" value="C:plasma membrane"/>
    <property type="evidence" value="ECO:0007669"/>
    <property type="project" value="UniProtKB-SubCell"/>
</dbReference>
<dbReference type="InterPro" id="IPR028082">
    <property type="entry name" value="Peripla_BP_I"/>
</dbReference>
<dbReference type="SUPFAM" id="SSF53822">
    <property type="entry name" value="Periplasmic binding protein-like I"/>
    <property type="match status" value="2"/>
</dbReference>
<dbReference type="GO" id="GO:0050909">
    <property type="term" value="P:sensory perception of taste"/>
    <property type="evidence" value="ECO:0007669"/>
    <property type="project" value="UniProtKB-ARBA"/>
</dbReference>
<feature type="domain" description="GPCR family 3 nine cysteines" evidence="18">
    <location>
        <begin position="397"/>
        <end position="447"/>
    </location>
</feature>
<dbReference type="InterPro" id="IPR001828">
    <property type="entry name" value="ANF_lig-bd_rcpt"/>
</dbReference>
<dbReference type="InterPro" id="IPR000337">
    <property type="entry name" value="GPCR_3"/>
</dbReference>
<dbReference type="PANTHER" id="PTHR24061:SF506">
    <property type="entry name" value="G-PROTEIN COUPLED RECEPTOR FAMILY C GROUP 6 MEMBER A-LIKE PRECURSOR"/>
    <property type="match status" value="1"/>
</dbReference>
<keyword evidence="6" id="KW-0552">Olfaction</keyword>
<keyword evidence="10" id="KW-0472">Membrane</keyword>
<evidence type="ECO:0000313" key="20">
    <source>
        <dbReference type="Proteomes" id="UP000824219"/>
    </source>
</evidence>
<accession>A0A9D3N8X2</accession>
<proteinExistence type="inferred from homology"/>
<evidence type="ECO:0000256" key="4">
    <source>
        <dbReference type="ARBA" id="ARBA00022606"/>
    </source>
</evidence>
<sequence length="778" mass="88841">MCDACVYGTKALDCVERMLAVNGPPTLLPDYSNFTSPIKALLGERYSELSIPIAKLLSLYMIPQISCTSTAPALSDKLRYASFFRVVPSDLYQTKALAKLMSHYSWNWIGVVTLDDDYGRAVLENFVQDAQKEQVCLHYQKILPNYLGSSDIEEKIINVADQIESSNATVVLLILRPEHVQMIFQEMIKRNVSRVWIASDAWSTARFLMKMKDINKVGDIFGFTFITGDIPGFADYVRNIRPSPGARNDFITEYKQMRSNCAQGQESQNPFFLYCNNTDDSFLLQTVDLTEAFSQRVAVYAIANAIKKLLKCDDTSCSEDTNFLPWKLISILRNMNFTVDNQTYFFNKDGDFENGYDLIMWKKDGDERILDVVGKYLISNNNVDVYEQKISWFNNTVPESRCSKKCPKGTHKNILNITCCYTCISCAAGEYSDQEDQAMCSKCLNGTSNAEATKCVEWKISCSSTAPALSDKLRYASFFRVVPSDLYQTKALAKLMSHYSWNWIGMVTLDDDYGRAVLENIVQDAQKEQVCLHYQKILPNYLGSSDIGEKIINVADQIESSNATVVLLILRAELVQMIFQEMIKRNVSRVWIASDSWSTARFLMKMKDINKVGDIFGFTFIFKDIPGFKDYVRNIRPSPGARNDFITEYKQMRSNCAQGQESQNPFFLYCNNTDDSFLLQNVDLTQAYGQRVAVYAIANAIKKLLKYDDTSCSEDTNFLPWKLISILRNMNFTVDNQTYFFNKNGDFENGYDLIMWKKDAVLLENIQTRRIKQPVQSV</sequence>
<dbReference type="PRINTS" id="PR00248">
    <property type="entry name" value="GPCRMGR"/>
</dbReference>
<evidence type="ECO:0000256" key="11">
    <source>
        <dbReference type="ARBA" id="ARBA00023157"/>
    </source>
</evidence>
<dbReference type="EMBL" id="JAHKSW010000025">
    <property type="protein sequence ID" value="KAG7316547.1"/>
    <property type="molecule type" value="Genomic_DNA"/>
</dbReference>
<dbReference type="Pfam" id="PF01094">
    <property type="entry name" value="ANF_receptor"/>
    <property type="match status" value="2"/>
</dbReference>
<dbReference type="AlphaFoldDB" id="A0A9D3N8X2"/>
<dbReference type="PANTHER" id="PTHR24061">
    <property type="entry name" value="CALCIUM-SENSING RECEPTOR-RELATED"/>
    <property type="match status" value="1"/>
</dbReference>
<dbReference type="FunFam" id="3.40.50.2300:FF:000016">
    <property type="entry name" value="Taste 1 receptor member 2"/>
    <property type="match status" value="1"/>
</dbReference>
<keyword evidence="5" id="KW-0812">Transmembrane</keyword>
<evidence type="ECO:0000256" key="9">
    <source>
        <dbReference type="ARBA" id="ARBA00023040"/>
    </source>
</evidence>
<dbReference type="Proteomes" id="UP000824219">
    <property type="component" value="Linkage Group LG25"/>
</dbReference>
<evidence type="ECO:0000313" key="19">
    <source>
        <dbReference type="EMBL" id="KAG7316547.1"/>
    </source>
</evidence>
<keyword evidence="9" id="KW-0297">G-protein coupled receptor</keyword>
<dbReference type="GO" id="GO:0004930">
    <property type="term" value="F:G protein-coupled receptor activity"/>
    <property type="evidence" value="ECO:0007669"/>
    <property type="project" value="UniProtKB-KW"/>
</dbReference>
<evidence type="ECO:0000256" key="1">
    <source>
        <dbReference type="ARBA" id="ARBA00004651"/>
    </source>
</evidence>
<dbReference type="Gene3D" id="3.40.50.2300">
    <property type="match status" value="4"/>
</dbReference>
<keyword evidence="12" id="KW-0675">Receptor</keyword>
<evidence type="ECO:0000256" key="12">
    <source>
        <dbReference type="ARBA" id="ARBA00023170"/>
    </source>
</evidence>
<keyword evidence="13" id="KW-0325">Glycoprotein</keyword>
<evidence type="ECO:0000256" key="8">
    <source>
        <dbReference type="ARBA" id="ARBA00022989"/>
    </source>
</evidence>
<keyword evidence="3" id="KW-1003">Cell membrane</keyword>
<reference evidence="19 20" key="1">
    <citation type="submission" date="2021-06" db="EMBL/GenBank/DDBJ databases">
        <title>Chromosome-level genome assembly of the red-tail catfish (Hemibagrus wyckioides).</title>
        <authorList>
            <person name="Shao F."/>
        </authorList>
    </citation>
    <scope>NUCLEOTIDE SEQUENCE [LARGE SCALE GENOMIC DNA]</scope>
    <source>
        <strain evidence="19">EC202008001</strain>
        <tissue evidence="19">Blood</tissue>
    </source>
</reference>